<feature type="binding site" evidence="3">
    <location>
        <position position="168"/>
    </location>
    <ligand>
        <name>ATP</name>
        <dbReference type="ChEBI" id="CHEBI:30616"/>
    </ligand>
</feature>
<dbReference type="RefSeq" id="WP_011176953.1">
    <property type="nucleotide sequence ID" value="NC_005877.1"/>
</dbReference>
<evidence type="ECO:0000259" key="4">
    <source>
        <dbReference type="Pfam" id="PF01171"/>
    </source>
</evidence>
<dbReference type="Pfam" id="PF22082">
    <property type="entry name" value="TtuA_LIM_N"/>
    <property type="match status" value="1"/>
</dbReference>
<dbReference type="GO" id="GO:0000049">
    <property type="term" value="F:tRNA binding"/>
    <property type="evidence" value="ECO:0007669"/>
    <property type="project" value="InterPro"/>
</dbReference>
<dbReference type="InterPro" id="IPR035107">
    <property type="entry name" value="tRNA_thiolation_TtcA_Ctu1"/>
</dbReference>
<dbReference type="PaxDb" id="263820-PTO0152"/>
<feature type="binding site" evidence="2">
    <location>
        <position position="282"/>
    </location>
    <ligand>
        <name>Zn(2+)</name>
        <dbReference type="ChEBI" id="CHEBI:29105"/>
        <label>2</label>
    </ligand>
</feature>
<feature type="binding site" evidence="2">
    <location>
        <position position="25"/>
    </location>
    <ligand>
        <name>Zn(2+)</name>
        <dbReference type="ChEBI" id="CHEBI:29105"/>
        <label>1</label>
    </ligand>
</feature>
<dbReference type="STRING" id="263820.PTO0152"/>
<feature type="binding site" evidence="2">
    <location>
        <position position="6"/>
    </location>
    <ligand>
        <name>Zn(2+)</name>
        <dbReference type="ChEBI" id="CHEBI:29105"/>
        <label>1</label>
    </ligand>
</feature>
<feature type="binding site" evidence="3">
    <location>
        <position position="60"/>
    </location>
    <ligand>
        <name>ATP</name>
        <dbReference type="ChEBI" id="CHEBI:30616"/>
    </ligand>
</feature>
<keyword evidence="2" id="KW-0479">Metal-binding</keyword>
<organism evidence="6 7">
    <name type="scientific">Picrophilus torridus (strain ATCC 700027 / DSM 9790 / JCM 10055 / NBRC 100828 / KAW 2/3)</name>
    <dbReference type="NCBI Taxonomy" id="1122961"/>
    <lineage>
        <taxon>Archaea</taxon>
        <taxon>Methanobacteriati</taxon>
        <taxon>Thermoplasmatota</taxon>
        <taxon>Thermoplasmata</taxon>
        <taxon>Thermoplasmatales</taxon>
        <taxon>Picrophilaceae</taxon>
        <taxon>Picrophilus</taxon>
    </lineage>
</organism>
<evidence type="ECO:0000313" key="7">
    <source>
        <dbReference type="Proteomes" id="UP000000438"/>
    </source>
</evidence>
<feature type="binding site" evidence="3">
    <location>
        <position position="85"/>
    </location>
    <ligand>
        <name>ATP</name>
        <dbReference type="ChEBI" id="CHEBI:30616"/>
    </ligand>
</feature>
<dbReference type="Pfam" id="PF01171">
    <property type="entry name" value="ATP_bind_3"/>
    <property type="match status" value="1"/>
</dbReference>
<dbReference type="OrthoDB" id="33422at2157"/>
<reference evidence="6 7" key="1">
    <citation type="journal article" date="2004" name="Proc. Natl. Acad. Sci. U.S.A.">
        <title>Genome sequence of Picrophilus torridus and its implications for life around pH 0.</title>
        <authorList>
            <person name="Futterer O."/>
            <person name="Angelov A."/>
            <person name="Liesegang H."/>
            <person name="Gottschalk G."/>
            <person name="Schleper C."/>
            <person name="Schepers B."/>
            <person name="Dock C."/>
            <person name="Antranikian G."/>
            <person name="Liebl W."/>
        </authorList>
    </citation>
    <scope>NUCLEOTIDE SEQUENCE [LARGE SCALE GENOMIC DNA]</scope>
    <source>
        <strain evidence="7">ATCC 700027 / DSM 9790 / JCM 10055 / NBRC 100828</strain>
    </source>
</reference>
<gene>
    <name evidence="6" type="ordered locus">PTO0152</name>
</gene>
<name>Q6L2R5_PICTO</name>
<dbReference type="InterPro" id="IPR011063">
    <property type="entry name" value="TilS/TtcA_N"/>
</dbReference>
<dbReference type="FunCoup" id="Q6L2R5">
    <property type="interactions" value="102"/>
</dbReference>
<dbReference type="eggNOG" id="arCOG00042">
    <property type="taxonomic scope" value="Archaea"/>
</dbReference>
<dbReference type="Gene3D" id="3.40.50.620">
    <property type="entry name" value="HUPs"/>
    <property type="match status" value="1"/>
</dbReference>
<dbReference type="EMBL" id="AE017261">
    <property type="protein sequence ID" value="AAT42737.1"/>
    <property type="molecule type" value="Genomic_DNA"/>
</dbReference>
<dbReference type="KEGG" id="pto:PTO0152"/>
<evidence type="ECO:0000256" key="1">
    <source>
        <dbReference type="ARBA" id="ARBA00022679"/>
    </source>
</evidence>
<protein>
    <submittedName>
        <fullName evidence="6">ATPases of the PP-loop superamily</fullName>
    </submittedName>
</protein>
<dbReference type="InterPro" id="IPR054306">
    <property type="entry name" value="TtuA-like_LIM_N"/>
</dbReference>
<feature type="binding site" evidence="2">
    <location>
        <position position="285"/>
    </location>
    <ligand>
        <name>Zn(2+)</name>
        <dbReference type="ChEBI" id="CHEBI:29105"/>
        <label>2</label>
    </ligand>
</feature>
<dbReference type="GO" id="GO:0002144">
    <property type="term" value="C:cytosolic tRNA wobble base thiouridylase complex"/>
    <property type="evidence" value="ECO:0007669"/>
    <property type="project" value="TreeGrafter"/>
</dbReference>
<keyword evidence="1" id="KW-0808">Transferase</keyword>
<dbReference type="InParanoid" id="Q6L2R5"/>
<evidence type="ECO:0000256" key="3">
    <source>
        <dbReference type="PIRSR" id="PIRSR004976-51"/>
    </source>
</evidence>
<dbReference type="NCBIfam" id="TIGR00269">
    <property type="entry name" value="TIGR00269 family protein"/>
    <property type="match status" value="1"/>
</dbReference>
<dbReference type="PATRIC" id="fig|263820.9.peg.168"/>
<dbReference type="GO" id="GO:0002143">
    <property type="term" value="P:tRNA wobble position uridine thiolation"/>
    <property type="evidence" value="ECO:0007669"/>
    <property type="project" value="TreeGrafter"/>
</dbReference>
<sequence>MKCTFCNEKAVYNVKYNGTALCREHFINFFEKRVKREIRNQTDLKRDKITISVAISGGKDSLVTLYVLNKILSDRRNLKIKAFTVDEGISGYRPSGIEKAARLCKSLGIDHEIISFKHEFGYTLDEIMSIDNTRISCSHCGPMRRSLMNKISMYNKADYLALGINLDDYAQSILMNVVRGDISRYIRLAPHTGIERDGLIPRIIPLRKIPEKEVVIYAILNNIDYDNSWCPYYRDAYRNEARMIINMLEEKTPGTRQAIVKFFDGTRDILKNSYESKDMKRCMICGSPSQNDVCEVCSDLKEINERVLKKSI</sequence>
<evidence type="ECO:0000313" key="6">
    <source>
        <dbReference type="EMBL" id="AAT42737.1"/>
    </source>
</evidence>
<dbReference type="GeneID" id="2845025"/>
<feature type="domain" description="2-thiouridine synthetase TtuA-like N-terminal LIM" evidence="5">
    <location>
        <begin position="2"/>
        <end position="27"/>
    </location>
</feature>
<dbReference type="InterPro" id="IPR000541">
    <property type="entry name" value="Ncs6/Tuc1/Ctu1"/>
</dbReference>
<keyword evidence="3" id="KW-0547">Nucleotide-binding</keyword>
<accession>Q6L2R5</accession>
<dbReference type="HOGENOM" id="CLU_026481_1_1_2"/>
<proteinExistence type="predicted"/>
<dbReference type="InterPro" id="IPR014729">
    <property type="entry name" value="Rossmann-like_a/b/a_fold"/>
</dbReference>
<keyword evidence="3" id="KW-0067">ATP-binding</keyword>
<keyword evidence="2" id="KW-0862">Zinc</keyword>
<feature type="binding site" evidence="3">
    <location>
        <position position="163"/>
    </location>
    <ligand>
        <name>ATP</name>
        <dbReference type="ChEBI" id="CHEBI:30616"/>
    </ligand>
</feature>
<evidence type="ECO:0000259" key="5">
    <source>
        <dbReference type="Pfam" id="PF22082"/>
    </source>
</evidence>
<dbReference type="PANTHER" id="PTHR11807">
    <property type="entry name" value="ATPASES OF THE PP SUPERFAMILY-RELATED"/>
    <property type="match status" value="1"/>
</dbReference>
<dbReference type="GO" id="GO:0016740">
    <property type="term" value="F:transferase activity"/>
    <property type="evidence" value="ECO:0007669"/>
    <property type="project" value="UniProtKB-KW"/>
</dbReference>
<dbReference type="GO" id="GO:0005524">
    <property type="term" value="F:ATP binding"/>
    <property type="evidence" value="ECO:0007669"/>
    <property type="project" value="UniProtKB-KW"/>
</dbReference>
<evidence type="ECO:0000256" key="2">
    <source>
        <dbReference type="PIRSR" id="PIRSR004976-50"/>
    </source>
</evidence>
<dbReference type="GO" id="GO:0046872">
    <property type="term" value="F:metal ion binding"/>
    <property type="evidence" value="ECO:0007669"/>
    <property type="project" value="UniProtKB-KW"/>
</dbReference>
<feature type="binding site" evidence="2">
    <location>
        <position position="3"/>
    </location>
    <ligand>
        <name>Zn(2+)</name>
        <dbReference type="ChEBI" id="CHEBI:29105"/>
        <label>1</label>
    </ligand>
</feature>
<feature type="binding site" evidence="2">
    <location>
        <position position="297"/>
    </location>
    <ligand>
        <name>Zn(2+)</name>
        <dbReference type="ChEBI" id="CHEBI:29105"/>
        <label>2</label>
    </ligand>
</feature>
<feature type="domain" description="tRNA(Ile)-lysidine/2-thiocytidine synthase N-terminal" evidence="4">
    <location>
        <begin position="51"/>
        <end position="226"/>
    </location>
</feature>
<feature type="binding site" evidence="2">
    <location>
        <position position="294"/>
    </location>
    <ligand>
        <name>Zn(2+)</name>
        <dbReference type="ChEBI" id="CHEBI:29105"/>
        <label>2</label>
    </ligand>
</feature>
<dbReference type="SUPFAM" id="SSF52402">
    <property type="entry name" value="Adenine nucleotide alpha hydrolases-like"/>
    <property type="match status" value="1"/>
</dbReference>
<dbReference type="PANTHER" id="PTHR11807:SF12">
    <property type="entry name" value="CYTOPLASMIC TRNA 2-THIOLATION PROTEIN 1"/>
    <property type="match status" value="1"/>
</dbReference>
<dbReference type="Proteomes" id="UP000000438">
    <property type="component" value="Chromosome"/>
</dbReference>
<dbReference type="AlphaFoldDB" id="Q6L2R5"/>
<dbReference type="PIRSF" id="PIRSF004976">
    <property type="entry name" value="ATPase_YdaO"/>
    <property type="match status" value="1"/>
</dbReference>
<feature type="binding site" evidence="3">
    <location>
        <begin position="54"/>
        <end position="56"/>
    </location>
    <ligand>
        <name>ATP</name>
        <dbReference type="ChEBI" id="CHEBI:30616"/>
    </ligand>
</feature>
<feature type="binding site" evidence="2">
    <location>
        <position position="22"/>
    </location>
    <ligand>
        <name>Zn(2+)</name>
        <dbReference type="ChEBI" id="CHEBI:29105"/>
        <label>1</label>
    </ligand>
</feature>